<evidence type="ECO:0000313" key="3">
    <source>
        <dbReference type="Proteomes" id="UP000678393"/>
    </source>
</evidence>
<evidence type="ECO:0000256" key="1">
    <source>
        <dbReference type="SAM" id="MobiDB-lite"/>
    </source>
</evidence>
<dbReference type="OrthoDB" id="6155110at2759"/>
<gene>
    <name evidence="2" type="ORF">CUNI_LOCUS9753</name>
</gene>
<protein>
    <submittedName>
        <fullName evidence="2">Uncharacterized protein</fullName>
    </submittedName>
</protein>
<feature type="non-terminal residue" evidence="2">
    <location>
        <position position="99"/>
    </location>
</feature>
<accession>A0A8S3Z8J7</accession>
<sequence>MLIHQSHPSLADDADGEDDKVDEGRSLRYVFPFYPRELDILIGHLQTEVRNRVIDMYDSGDSIEVPTDRDDKLELIAKFRDTIREKEAALEKCRFNFWT</sequence>
<dbReference type="AlphaFoldDB" id="A0A8S3Z8J7"/>
<evidence type="ECO:0000313" key="2">
    <source>
        <dbReference type="EMBL" id="CAG5124195.1"/>
    </source>
</evidence>
<proteinExistence type="predicted"/>
<reference evidence="2" key="1">
    <citation type="submission" date="2021-04" db="EMBL/GenBank/DDBJ databases">
        <authorList>
            <consortium name="Molecular Ecology Group"/>
        </authorList>
    </citation>
    <scope>NUCLEOTIDE SEQUENCE</scope>
</reference>
<name>A0A8S3Z8J7_9EUPU</name>
<organism evidence="2 3">
    <name type="scientific">Candidula unifasciata</name>
    <dbReference type="NCBI Taxonomy" id="100452"/>
    <lineage>
        <taxon>Eukaryota</taxon>
        <taxon>Metazoa</taxon>
        <taxon>Spiralia</taxon>
        <taxon>Lophotrochozoa</taxon>
        <taxon>Mollusca</taxon>
        <taxon>Gastropoda</taxon>
        <taxon>Heterobranchia</taxon>
        <taxon>Euthyneura</taxon>
        <taxon>Panpulmonata</taxon>
        <taxon>Eupulmonata</taxon>
        <taxon>Stylommatophora</taxon>
        <taxon>Helicina</taxon>
        <taxon>Helicoidea</taxon>
        <taxon>Geomitridae</taxon>
        <taxon>Candidula</taxon>
    </lineage>
</organism>
<dbReference type="Proteomes" id="UP000678393">
    <property type="component" value="Unassembled WGS sequence"/>
</dbReference>
<dbReference type="EMBL" id="CAJHNH020001722">
    <property type="protein sequence ID" value="CAG5124195.1"/>
    <property type="molecule type" value="Genomic_DNA"/>
</dbReference>
<comment type="caution">
    <text evidence="2">The sequence shown here is derived from an EMBL/GenBank/DDBJ whole genome shotgun (WGS) entry which is preliminary data.</text>
</comment>
<feature type="compositionally biased region" description="Acidic residues" evidence="1">
    <location>
        <begin position="12"/>
        <end position="21"/>
    </location>
</feature>
<feature type="region of interest" description="Disordered" evidence="1">
    <location>
        <begin position="1"/>
        <end position="21"/>
    </location>
</feature>
<keyword evidence="3" id="KW-1185">Reference proteome</keyword>